<dbReference type="PANTHER" id="PTHR45947">
    <property type="entry name" value="SULFOQUINOVOSYL TRANSFERASE SQD2"/>
    <property type="match status" value="1"/>
</dbReference>
<dbReference type="InterPro" id="IPR050194">
    <property type="entry name" value="Glycosyltransferase_grp1"/>
</dbReference>
<accession>Q47RI1</accession>
<dbReference type="AlphaFoldDB" id="Q47RI1"/>
<dbReference type="InterPro" id="IPR028098">
    <property type="entry name" value="Glyco_trans_4-like_N"/>
</dbReference>
<reference evidence="5" key="1">
    <citation type="submission" date="2005-07" db="EMBL/GenBank/DDBJ databases">
        <title>Complete sequence of Thermobifida fusca YX.</title>
        <authorList>
            <consortium name="US DOE Joint Genome Institute"/>
            <person name="Copeland A."/>
            <person name="Lucas S."/>
            <person name="Lapidus A."/>
            <person name="Barry K."/>
            <person name="Detter J.C."/>
            <person name="Glavina T."/>
            <person name="Hammon N."/>
            <person name="Israni S."/>
            <person name="Pitluck S."/>
            <person name="Di Bartolo G."/>
            <person name="Chain P."/>
            <person name="Schmutz J."/>
            <person name="Larimer F."/>
            <person name="Land M."/>
            <person name="Lykidis A."/>
            <person name="Richardson P."/>
        </authorList>
    </citation>
    <scope>NUCLEOTIDE SEQUENCE</scope>
    <source>
        <strain evidence="5">YX</strain>
    </source>
</reference>
<dbReference type="Gene3D" id="3.40.50.2000">
    <property type="entry name" value="Glycogen Phosphorylase B"/>
    <property type="match status" value="2"/>
</dbReference>
<keyword evidence="2" id="KW-0808">Transferase</keyword>
<dbReference type="Pfam" id="PF00534">
    <property type="entry name" value="Glycos_transf_1"/>
    <property type="match status" value="1"/>
</dbReference>
<evidence type="ECO:0000313" key="5">
    <source>
        <dbReference type="EMBL" id="AAZ54936.1"/>
    </source>
</evidence>
<dbReference type="InterPro" id="IPR001296">
    <property type="entry name" value="Glyco_trans_1"/>
</dbReference>
<feature type="domain" description="Glycosyltransferase subfamily 4-like N-terminal" evidence="4">
    <location>
        <begin position="22"/>
        <end position="192"/>
    </location>
</feature>
<evidence type="ECO:0000256" key="2">
    <source>
        <dbReference type="ARBA" id="ARBA00022679"/>
    </source>
</evidence>
<dbReference type="Pfam" id="PF13579">
    <property type="entry name" value="Glyco_trans_4_4"/>
    <property type="match status" value="1"/>
</dbReference>
<dbReference type="GO" id="GO:0016757">
    <property type="term" value="F:glycosyltransferase activity"/>
    <property type="evidence" value="ECO:0007669"/>
    <property type="project" value="UniProtKB-KW"/>
</dbReference>
<dbReference type="GO" id="GO:1901137">
    <property type="term" value="P:carbohydrate derivative biosynthetic process"/>
    <property type="evidence" value="ECO:0007669"/>
    <property type="project" value="UniProtKB-ARBA"/>
</dbReference>
<feature type="domain" description="Glycosyl transferase family 1" evidence="3">
    <location>
        <begin position="207"/>
        <end position="361"/>
    </location>
</feature>
<sequence length="407" mass="42551">MRIAMVSASASPLAVLGGADVGGPHVYIAELSAALARLGHEVVVYTRRTAEGMSGDVVLGPGVRVRPLAAGPAVALSDEDLLPHLPEFAQELRAAWARELPEVVHAYGWTSGMAAVEAARGSGTAVVQTFHGLGTAYRRFRGAADPLAAGRIALERSVAAQATLLIATSTAEQRELRSWGVAAARIRVVPCGVDVARFTPEGPRAPRGERPRILTLGQLRPRKGVETAIRALPAVPDAELVVVGGPEASAVRTDPEAVRLHRLARRLGVADRVCFLGRVPHGEVPALLRSADVVVNVPWDEPCGMSTVEAMACGIPVVASDAGSHRDTVVHEITGVLVPPRDPRALGVRLRSLLHDVVAAESYGIAGADRAAARFSWETVAREVDACCAAALDAAGRSPCLATEALP</sequence>
<dbReference type="KEGG" id="tfu:Tfu_0898"/>
<evidence type="ECO:0008006" key="6">
    <source>
        <dbReference type="Google" id="ProtNLM"/>
    </source>
</evidence>
<name>Q47RI1_THEFY</name>
<evidence type="ECO:0000259" key="4">
    <source>
        <dbReference type="Pfam" id="PF13579"/>
    </source>
</evidence>
<evidence type="ECO:0000259" key="3">
    <source>
        <dbReference type="Pfam" id="PF00534"/>
    </source>
</evidence>
<keyword evidence="1" id="KW-0328">Glycosyltransferase</keyword>
<organism evidence="5">
    <name type="scientific">Thermobifida fusca (strain YX)</name>
    <dbReference type="NCBI Taxonomy" id="269800"/>
    <lineage>
        <taxon>Bacteria</taxon>
        <taxon>Bacillati</taxon>
        <taxon>Actinomycetota</taxon>
        <taxon>Actinomycetes</taxon>
        <taxon>Streptosporangiales</taxon>
        <taxon>Nocardiopsidaceae</taxon>
        <taxon>Thermobifida</taxon>
    </lineage>
</organism>
<proteinExistence type="predicted"/>
<dbReference type="eggNOG" id="COG0438">
    <property type="taxonomic scope" value="Bacteria"/>
</dbReference>
<dbReference type="HOGENOM" id="CLU_009583_2_3_11"/>
<dbReference type="PANTHER" id="PTHR45947:SF3">
    <property type="entry name" value="SULFOQUINOVOSYL TRANSFERASE SQD2"/>
    <property type="match status" value="1"/>
</dbReference>
<dbReference type="SUPFAM" id="SSF53756">
    <property type="entry name" value="UDP-Glycosyltransferase/glycogen phosphorylase"/>
    <property type="match status" value="1"/>
</dbReference>
<dbReference type="EMBL" id="CP000088">
    <property type="protein sequence ID" value="AAZ54936.1"/>
    <property type="molecule type" value="Genomic_DNA"/>
</dbReference>
<dbReference type="STRING" id="269800.Tfu_0898"/>
<gene>
    <name evidence="5" type="ordered locus">Tfu_0898</name>
</gene>
<protein>
    <recommendedName>
        <fullName evidence="6">Glycosyl transferase</fullName>
    </recommendedName>
</protein>
<dbReference type="RefSeq" id="WP_011291345.1">
    <property type="nucleotide sequence ID" value="NC_007333.1"/>
</dbReference>
<dbReference type="OrthoDB" id="9810929at2"/>
<dbReference type="CAZy" id="GT4">
    <property type="family name" value="Glycosyltransferase Family 4"/>
</dbReference>
<dbReference type="eggNOG" id="COG0297">
    <property type="taxonomic scope" value="Bacteria"/>
</dbReference>
<evidence type="ECO:0000256" key="1">
    <source>
        <dbReference type="ARBA" id="ARBA00022676"/>
    </source>
</evidence>